<evidence type="ECO:0000259" key="3">
    <source>
        <dbReference type="Pfam" id="PF26002"/>
    </source>
</evidence>
<name>A0AB38YFD2_9GAMM</name>
<keyword evidence="2" id="KW-0472">Membrane</keyword>
<dbReference type="AlphaFoldDB" id="A0AB38YFD2"/>
<dbReference type="SUPFAM" id="SSF111369">
    <property type="entry name" value="HlyD-like secretion proteins"/>
    <property type="match status" value="1"/>
</dbReference>
<dbReference type="Gene3D" id="2.40.30.170">
    <property type="match status" value="1"/>
</dbReference>
<evidence type="ECO:0000256" key="2">
    <source>
        <dbReference type="SAM" id="Phobius"/>
    </source>
</evidence>
<dbReference type="InterPro" id="IPR050739">
    <property type="entry name" value="MFP"/>
</dbReference>
<feature type="coiled-coil region" evidence="1">
    <location>
        <begin position="149"/>
        <end position="183"/>
    </location>
</feature>
<gene>
    <name evidence="4" type="ORF">NFC81_15110</name>
</gene>
<feature type="transmembrane region" description="Helical" evidence="2">
    <location>
        <begin position="28"/>
        <end position="50"/>
    </location>
</feature>
<accession>A0AB38YFD2</accession>
<feature type="domain" description="AprE-like beta-barrel" evidence="3">
    <location>
        <begin position="300"/>
        <end position="396"/>
    </location>
</feature>
<keyword evidence="2" id="KW-1133">Transmembrane helix</keyword>
<keyword evidence="1" id="KW-0175">Coiled coil</keyword>
<proteinExistence type="predicted"/>
<dbReference type="Pfam" id="PF26002">
    <property type="entry name" value="Beta-barrel_AprE"/>
    <property type="match status" value="1"/>
</dbReference>
<keyword evidence="2" id="KW-0812">Transmembrane</keyword>
<evidence type="ECO:0000256" key="1">
    <source>
        <dbReference type="SAM" id="Coils"/>
    </source>
</evidence>
<dbReference type="PANTHER" id="PTHR30386">
    <property type="entry name" value="MEMBRANE FUSION SUBUNIT OF EMRAB-TOLC MULTIDRUG EFFLUX PUMP"/>
    <property type="match status" value="1"/>
</dbReference>
<protein>
    <submittedName>
        <fullName evidence="4">HlyD family efflux transporter periplasmic adaptor subunit</fullName>
    </submittedName>
</protein>
<evidence type="ECO:0000313" key="4">
    <source>
        <dbReference type="EMBL" id="WLD58022.1"/>
    </source>
</evidence>
<reference evidence="4" key="1">
    <citation type="submission" date="2022-07" db="EMBL/GenBank/DDBJ databases">
        <title>Complete genome sequence of Salinispirillum sp. LH10-3-1 capable of multiple carbohydrate inversion isolated from a soda lake.</title>
        <authorList>
            <person name="Liu J."/>
            <person name="Zhai Y."/>
            <person name="Zhang H."/>
            <person name="Yang H."/>
            <person name="Qu J."/>
            <person name="Li J."/>
        </authorList>
    </citation>
    <scope>NUCLEOTIDE SEQUENCE</scope>
    <source>
        <strain evidence="4">LH 10-3-1</strain>
    </source>
</reference>
<dbReference type="Gene3D" id="2.40.50.100">
    <property type="match status" value="1"/>
</dbReference>
<dbReference type="RefSeq" id="WP_304995306.1">
    <property type="nucleotide sequence ID" value="NZ_CP101717.1"/>
</dbReference>
<dbReference type="InterPro" id="IPR058982">
    <property type="entry name" value="Beta-barrel_AprE"/>
</dbReference>
<sequence>MTAALFRQQAMEHQRDRLWGEVLLIQPLSLRLLTGIVILIVAAILTYLFWGTYARKETVQGHLVPSAGVIRIYPARAGIIRQVLVREGDSVQAGQPLFVINGDSLLADGRHLEQVLLDEYQYKQGLLQQELERIPAAFQRRHADLAREAEAINEDLRWLSQQKDTLQQRLAIIDEQLANMQQLQQRRMASDVDVQALLSSRLAVLAELQSLERSVSNQTHQRDLLGSRTAQLNDDQSAQQHQLQSELSTLAQQIAELYGRKAYVITAERSGTVTTVQATEGQDAGQGIPLATLLPEDSTLVAELLVPTRAIGFIEPGQPLNIRYAAFPYQKFGLYQGEIVQVSDHVLLPNEWRQAPFTVEEPMYRVTATLDQQGVMAFGQETPLRPGILLDADITLGQRTLVQWLLEPLYSLKGRL</sequence>
<dbReference type="PANTHER" id="PTHR30386:SF28">
    <property type="entry name" value="EXPORTED PROTEIN"/>
    <property type="match status" value="1"/>
</dbReference>
<dbReference type="PRINTS" id="PR01490">
    <property type="entry name" value="RTXTOXIND"/>
</dbReference>
<organism evidence="4">
    <name type="scientific">Salinispirillum sp. LH 10-3-1</name>
    <dbReference type="NCBI Taxonomy" id="2952525"/>
    <lineage>
        <taxon>Bacteria</taxon>
        <taxon>Pseudomonadati</taxon>
        <taxon>Pseudomonadota</taxon>
        <taxon>Gammaproteobacteria</taxon>
        <taxon>Oceanospirillales</taxon>
        <taxon>Saccharospirillaceae</taxon>
        <taxon>Salinispirillum</taxon>
    </lineage>
</organism>
<dbReference type="EMBL" id="CP101717">
    <property type="protein sequence ID" value="WLD58022.1"/>
    <property type="molecule type" value="Genomic_DNA"/>
</dbReference>